<sequence length="338" mass="39015">MKCSIYPDSCYIYQKFLYYPDYKIASCNGEPCSVDCREIKITGLEPHTYYNFVILEYVRGFEYQTNTHAVGVWTKPLSTLISASKIGSHFVIFNIQSSKELKECALRLSRLVPDVNNSGELIPEYLKPATCQGNSCSLECENKIVDNLVPDTYYAFHLFTTISGSQPTTIVLKTEKYDSLIVKAEVDDFDIQFSIISVYPEDTIHIELPDFWSIDQGIEVKHPNNTSHFNFESIVLIEIDIEFCFSKETEGSFHRFSFEMRVNNKIQPGCIIKSNVSSIMVEDIKDQRINCTSKSNSTISTIIIRKLARFKNYRFSFNGPFNYFPRKFRFKHGKIDDF</sequence>
<gene>
    <name evidence="1" type="ORF">RF11_12506</name>
</gene>
<evidence type="ECO:0000313" key="1">
    <source>
        <dbReference type="EMBL" id="KII73174.1"/>
    </source>
</evidence>
<accession>A0A0C2J5X9</accession>
<dbReference type="EMBL" id="JWZT01000939">
    <property type="protein sequence ID" value="KII73174.1"/>
    <property type="molecule type" value="Genomic_DNA"/>
</dbReference>
<dbReference type="AlphaFoldDB" id="A0A0C2J5X9"/>
<keyword evidence="2" id="KW-1185">Reference proteome</keyword>
<comment type="caution">
    <text evidence="1">The sequence shown here is derived from an EMBL/GenBank/DDBJ whole genome shotgun (WGS) entry which is preliminary data.</text>
</comment>
<protein>
    <submittedName>
        <fullName evidence="1">Uncharacterized protein</fullName>
    </submittedName>
</protein>
<reference evidence="1 2" key="1">
    <citation type="journal article" date="2014" name="Genome Biol. Evol.">
        <title>The genome of the myxosporean Thelohanellus kitauei shows adaptations to nutrient acquisition within its fish host.</title>
        <authorList>
            <person name="Yang Y."/>
            <person name="Xiong J."/>
            <person name="Zhou Z."/>
            <person name="Huo F."/>
            <person name="Miao W."/>
            <person name="Ran C."/>
            <person name="Liu Y."/>
            <person name="Zhang J."/>
            <person name="Feng J."/>
            <person name="Wang M."/>
            <person name="Wang M."/>
            <person name="Wang L."/>
            <person name="Yao B."/>
        </authorList>
    </citation>
    <scope>NUCLEOTIDE SEQUENCE [LARGE SCALE GENOMIC DNA]</scope>
    <source>
        <strain evidence="1">Wuqing</strain>
    </source>
</reference>
<organism evidence="1 2">
    <name type="scientific">Thelohanellus kitauei</name>
    <name type="common">Myxosporean</name>
    <dbReference type="NCBI Taxonomy" id="669202"/>
    <lineage>
        <taxon>Eukaryota</taxon>
        <taxon>Metazoa</taxon>
        <taxon>Cnidaria</taxon>
        <taxon>Myxozoa</taxon>
        <taxon>Myxosporea</taxon>
        <taxon>Bivalvulida</taxon>
        <taxon>Platysporina</taxon>
        <taxon>Myxobolidae</taxon>
        <taxon>Thelohanellus</taxon>
    </lineage>
</organism>
<proteinExistence type="predicted"/>
<name>A0A0C2J5X9_THEKT</name>
<evidence type="ECO:0000313" key="2">
    <source>
        <dbReference type="Proteomes" id="UP000031668"/>
    </source>
</evidence>
<dbReference type="Proteomes" id="UP000031668">
    <property type="component" value="Unassembled WGS sequence"/>
</dbReference>